<keyword evidence="3" id="KW-1185">Reference proteome</keyword>
<reference evidence="2 3" key="1">
    <citation type="submission" date="2018-12" db="EMBL/GenBank/DDBJ databases">
        <authorList>
            <person name="Grouzdev D.S."/>
            <person name="Krutkina M.S."/>
        </authorList>
    </citation>
    <scope>NUCLEOTIDE SEQUENCE [LARGE SCALE GENOMIC DNA]</scope>
    <source>
        <strain evidence="2 3">RmlP026</strain>
    </source>
</reference>
<evidence type="ECO:0000313" key="3">
    <source>
        <dbReference type="Proteomes" id="UP000290759"/>
    </source>
</evidence>
<organism evidence="2 3">
    <name type="scientific">Lichenibacterium minor</name>
    <dbReference type="NCBI Taxonomy" id="2316528"/>
    <lineage>
        <taxon>Bacteria</taxon>
        <taxon>Pseudomonadati</taxon>
        <taxon>Pseudomonadota</taxon>
        <taxon>Alphaproteobacteria</taxon>
        <taxon>Hyphomicrobiales</taxon>
        <taxon>Lichenihabitantaceae</taxon>
        <taxon>Lichenibacterium</taxon>
    </lineage>
</organism>
<gene>
    <name evidence="2" type="ORF">D3273_14085</name>
</gene>
<accession>A0A4V1RUI2</accession>
<reference evidence="2 3" key="2">
    <citation type="submission" date="2019-02" db="EMBL/GenBank/DDBJ databases">
        <title>'Lichenibacterium ramalinii' gen. nov. sp. nov., 'Lichenibacterium minor' gen. nov. sp. nov.</title>
        <authorList>
            <person name="Pankratov T."/>
        </authorList>
    </citation>
    <scope>NUCLEOTIDE SEQUENCE [LARGE SCALE GENOMIC DNA]</scope>
    <source>
        <strain evidence="2 3">RmlP026</strain>
    </source>
</reference>
<protein>
    <submittedName>
        <fullName evidence="2">Uncharacterized protein</fullName>
    </submittedName>
</protein>
<sequence length="140" mass="14335">MTIDPLAPPARTARRRSPATVAADPAQTAAAADAALLVRRVGDALGDLALAVDGLQVGLGPTLAAAAVQDPALLLEAQKLDLVSQSLRGLMDFLAAVGQRRIGQEPLHIDRVAASLTLKSLADRLGGASPAIAADEADWF</sequence>
<name>A0A4V1RUI2_9HYPH</name>
<feature type="region of interest" description="Disordered" evidence="1">
    <location>
        <begin position="1"/>
        <end position="24"/>
    </location>
</feature>
<comment type="caution">
    <text evidence="2">The sequence shown here is derived from an EMBL/GenBank/DDBJ whole genome shotgun (WGS) entry which is preliminary data.</text>
</comment>
<dbReference type="AlphaFoldDB" id="A0A4V1RUI2"/>
<dbReference type="EMBL" id="QYBB01000015">
    <property type="protein sequence ID" value="RYC31244.1"/>
    <property type="molecule type" value="Genomic_DNA"/>
</dbReference>
<evidence type="ECO:0000256" key="1">
    <source>
        <dbReference type="SAM" id="MobiDB-lite"/>
    </source>
</evidence>
<proteinExistence type="predicted"/>
<evidence type="ECO:0000313" key="2">
    <source>
        <dbReference type="EMBL" id="RYC31244.1"/>
    </source>
</evidence>
<dbReference type="RefSeq" id="WP_129227527.1">
    <property type="nucleotide sequence ID" value="NZ_QYBB01000015.1"/>
</dbReference>
<dbReference type="OrthoDB" id="10019887at2"/>
<dbReference type="Proteomes" id="UP000290759">
    <property type="component" value="Unassembled WGS sequence"/>
</dbReference>